<evidence type="ECO:0000313" key="4">
    <source>
        <dbReference type="Proteomes" id="UP000315949"/>
    </source>
</evidence>
<dbReference type="PANTHER" id="PTHR19328">
    <property type="entry name" value="HEDGEHOG-INTERACTING PROTEIN"/>
    <property type="match status" value="1"/>
</dbReference>
<accession>A0A5C5U148</accession>
<reference evidence="3 4" key="1">
    <citation type="submission" date="2019-07" db="EMBL/GenBank/DDBJ databases">
        <title>Luteimonas sp. YD-1 nov., isolated from acidic soil.</title>
        <authorList>
            <person name="Zhou J."/>
        </authorList>
    </citation>
    <scope>NUCLEOTIDE SEQUENCE [LARGE SCALE GENOMIC DNA]</scope>
    <source>
        <strain evidence="3 4">YD-1</strain>
    </source>
</reference>
<feature type="signal peptide" evidence="1">
    <location>
        <begin position="1"/>
        <end position="25"/>
    </location>
</feature>
<dbReference type="OrthoDB" id="9770043at2"/>
<keyword evidence="1" id="KW-0732">Signal</keyword>
<comment type="caution">
    <text evidence="3">The sequence shown here is derived from an EMBL/GenBank/DDBJ whole genome shotgun (WGS) entry which is preliminary data.</text>
</comment>
<sequence>MQRSAITTALLSLALLAACNADGNAATASAAADGGEAMAASPAGEARTIGPFEVEAIASFNEPWALNFLPDGRLLVSEKPGTLRLLDPQTRQAGEITGVPEVVYGGQGGFGDVVPHPQFAENGLVYLSYAEAGEDDTAGAAVARARLLLDEAGGGRLEGLEVIWRQVPKVTGRGHYAHRIAFHDGKLWISSGDRQKFDPAQDMQSNLGKVLRLNEDGSVPDDNPFADQGGVAAQVWSLGHRNPLGLAFDANGQPWDIEMGPKGGDELNRVERGANYGYPIVSNGDHYDGRPIPDHATRPEFNAPAITWTPVISPSSLMFYDGDLFPQWKGNAFAGGLSSQSLVRIEFDGEGGAREAERFAMGARIRGVRQGPDGALWVIEDGKGGRLLRLAPKD</sequence>
<dbReference type="RefSeq" id="WP_146312294.1">
    <property type="nucleotide sequence ID" value="NZ_VOHE01000003.1"/>
</dbReference>
<dbReference type="PANTHER" id="PTHR19328:SF75">
    <property type="entry name" value="ALDOSE SUGAR DEHYDROGENASE YLII"/>
    <property type="match status" value="1"/>
</dbReference>
<dbReference type="Gene3D" id="2.120.10.30">
    <property type="entry name" value="TolB, C-terminal domain"/>
    <property type="match status" value="1"/>
</dbReference>
<protein>
    <submittedName>
        <fullName evidence="3">PQQ-dependent sugar dehydrogenase</fullName>
    </submittedName>
</protein>
<dbReference type="EMBL" id="VOHE01000003">
    <property type="protein sequence ID" value="TWT19674.1"/>
    <property type="molecule type" value="Genomic_DNA"/>
</dbReference>
<dbReference type="InterPro" id="IPR011041">
    <property type="entry name" value="Quinoprot_gluc/sorb_DH_b-prop"/>
</dbReference>
<feature type="domain" description="Glucose/Sorbosone dehydrogenase" evidence="2">
    <location>
        <begin position="60"/>
        <end position="389"/>
    </location>
</feature>
<evidence type="ECO:0000259" key="2">
    <source>
        <dbReference type="Pfam" id="PF07995"/>
    </source>
</evidence>
<dbReference type="InterPro" id="IPR011042">
    <property type="entry name" value="6-blade_b-propeller_TolB-like"/>
</dbReference>
<proteinExistence type="predicted"/>
<dbReference type="AlphaFoldDB" id="A0A5C5U148"/>
<dbReference type="Pfam" id="PF07995">
    <property type="entry name" value="GSDH"/>
    <property type="match status" value="1"/>
</dbReference>
<name>A0A5C5U148_9GAMM</name>
<evidence type="ECO:0000313" key="3">
    <source>
        <dbReference type="EMBL" id="TWT19674.1"/>
    </source>
</evidence>
<evidence type="ECO:0000256" key="1">
    <source>
        <dbReference type="SAM" id="SignalP"/>
    </source>
</evidence>
<gene>
    <name evidence="3" type="ORF">FQY79_07475</name>
</gene>
<dbReference type="InterPro" id="IPR012938">
    <property type="entry name" value="Glc/Sorbosone_DH"/>
</dbReference>
<organism evidence="3 4">
    <name type="scientific">Luteimonas wenzhouensis</name>
    <dbReference type="NCBI Taxonomy" id="2599615"/>
    <lineage>
        <taxon>Bacteria</taxon>
        <taxon>Pseudomonadati</taxon>
        <taxon>Pseudomonadota</taxon>
        <taxon>Gammaproteobacteria</taxon>
        <taxon>Lysobacterales</taxon>
        <taxon>Lysobacteraceae</taxon>
        <taxon>Luteimonas</taxon>
    </lineage>
</organism>
<dbReference type="Proteomes" id="UP000315949">
    <property type="component" value="Unassembled WGS sequence"/>
</dbReference>
<keyword evidence="4" id="KW-1185">Reference proteome</keyword>
<dbReference type="PROSITE" id="PS51257">
    <property type="entry name" value="PROKAR_LIPOPROTEIN"/>
    <property type="match status" value="1"/>
</dbReference>
<dbReference type="SUPFAM" id="SSF50952">
    <property type="entry name" value="Soluble quinoprotein glucose dehydrogenase"/>
    <property type="match status" value="1"/>
</dbReference>
<feature type="chain" id="PRO_5022851201" evidence="1">
    <location>
        <begin position="26"/>
        <end position="394"/>
    </location>
</feature>